<organism evidence="3 4">
    <name type="scientific">Oleoguttula mirabilis</name>
    <dbReference type="NCBI Taxonomy" id="1507867"/>
    <lineage>
        <taxon>Eukaryota</taxon>
        <taxon>Fungi</taxon>
        <taxon>Dikarya</taxon>
        <taxon>Ascomycota</taxon>
        <taxon>Pezizomycotina</taxon>
        <taxon>Dothideomycetes</taxon>
        <taxon>Dothideomycetidae</taxon>
        <taxon>Mycosphaerellales</taxon>
        <taxon>Teratosphaeriaceae</taxon>
        <taxon>Oleoguttula</taxon>
    </lineage>
</organism>
<dbReference type="SUPFAM" id="SSF52266">
    <property type="entry name" value="SGNH hydrolase"/>
    <property type="match status" value="1"/>
</dbReference>
<dbReference type="CDD" id="cd01846">
    <property type="entry name" value="fatty_acyltransferase_like"/>
    <property type="match status" value="1"/>
</dbReference>
<keyword evidence="1" id="KW-0378">Hydrolase</keyword>
<dbReference type="AlphaFoldDB" id="A0AAV9J9E3"/>
<keyword evidence="2" id="KW-0732">Signal</keyword>
<evidence type="ECO:0000313" key="4">
    <source>
        <dbReference type="Proteomes" id="UP001324427"/>
    </source>
</evidence>
<dbReference type="Proteomes" id="UP001324427">
    <property type="component" value="Unassembled WGS sequence"/>
</dbReference>
<proteinExistence type="predicted"/>
<dbReference type="InterPro" id="IPR036514">
    <property type="entry name" value="SGNH_hydro_sf"/>
</dbReference>
<dbReference type="PANTHER" id="PTHR45648:SF22">
    <property type="entry name" value="GDSL LIPASE_ACYLHYDROLASE FAMILY PROTEIN (AFU_ORTHOLOGUE AFUA_4G14700)"/>
    <property type="match status" value="1"/>
</dbReference>
<dbReference type="InterPro" id="IPR051058">
    <property type="entry name" value="GDSL_Est/Lipase"/>
</dbReference>
<evidence type="ECO:0008006" key="5">
    <source>
        <dbReference type="Google" id="ProtNLM"/>
    </source>
</evidence>
<sequence length="361" mass="39205">MPNIMISAIAALLTLSITGVASKPVTVTTTKEVYKTHWKTYTHTATVSASSCSAAASSSSSPDTYWPGWGGVSHMVVFGDSYTTTSFNDTLAQPDAANPLGNPAYPGYTATNGPNWVDFLTTTYNKTFLETVNLAYGGATVDSALVAPYLPTVLSVKQQVQDEYLPVYADHPSFFDWSANDTLFATFIGINDVGNAYSEANSSTIFNLVFEEYASLMDQLYQSGARNFLFLYVPPVNRSPLTVAAGAAAQATEATAIAAWNANVTHLAANLSSTYSDAKTFVFDTNAAFTQVLDDPCSHPETCPYKNTTDYCVAYENGTPSWYTFYQNCSLPVDEYFWLNVLHPTFRMMNVTAQEIAAQLS</sequence>
<evidence type="ECO:0000256" key="1">
    <source>
        <dbReference type="ARBA" id="ARBA00022801"/>
    </source>
</evidence>
<feature type="signal peptide" evidence="2">
    <location>
        <begin position="1"/>
        <end position="22"/>
    </location>
</feature>
<dbReference type="EMBL" id="JAVFHQ010000052">
    <property type="protein sequence ID" value="KAK4541499.1"/>
    <property type="molecule type" value="Genomic_DNA"/>
</dbReference>
<dbReference type="Gene3D" id="3.40.50.1110">
    <property type="entry name" value="SGNH hydrolase"/>
    <property type="match status" value="1"/>
</dbReference>
<comment type="caution">
    <text evidence="3">The sequence shown here is derived from an EMBL/GenBank/DDBJ whole genome shotgun (WGS) entry which is preliminary data.</text>
</comment>
<dbReference type="InterPro" id="IPR001087">
    <property type="entry name" value="GDSL"/>
</dbReference>
<evidence type="ECO:0000256" key="2">
    <source>
        <dbReference type="SAM" id="SignalP"/>
    </source>
</evidence>
<evidence type="ECO:0000313" key="3">
    <source>
        <dbReference type="EMBL" id="KAK4541499.1"/>
    </source>
</evidence>
<protein>
    <recommendedName>
        <fullName evidence="5">Carbohydrate esterase family 16 protein</fullName>
    </recommendedName>
</protein>
<name>A0AAV9J9E3_9PEZI</name>
<gene>
    <name evidence="3" type="ORF">LTR36_007945</name>
</gene>
<dbReference type="GO" id="GO:0016788">
    <property type="term" value="F:hydrolase activity, acting on ester bonds"/>
    <property type="evidence" value="ECO:0007669"/>
    <property type="project" value="InterPro"/>
</dbReference>
<feature type="chain" id="PRO_5043653619" description="Carbohydrate esterase family 16 protein" evidence="2">
    <location>
        <begin position="23"/>
        <end position="361"/>
    </location>
</feature>
<reference evidence="3 4" key="1">
    <citation type="submission" date="2021-11" db="EMBL/GenBank/DDBJ databases">
        <title>Black yeast isolated from Biological Soil Crust.</title>
        <authorList>
            <person name="Kurbessoian T."/>
        </authorList>
    </citation>
    <scope>NUCLEOTIDE SEQUENCE [LARGE SCALE GENOMIC DNA]</scope>
    <source>
        <strain evidence="3 4">CCFEE 5522</strain>
    </source>
</reference>
<dbReference type="Pfam" id="PF00657">
    <property type="entry name" value="Lipase_GDSL"/>
    <property type="match status" value="1"/>
</dbReference>
<dbReference type="PANTHER" id="PTHR45648">
    <property type="entry name" value="GDSL LIPASE/ACYLHYDROLASE FAMILY PROTEIN (AFU_ORTHOLOGUE AFUA_4G14700)"/>
    <property type="match status" value="1"/>
</dbReference>
<accession>A0AAV9J9E3</accession>
<keyword evidence="4" id="KW-1185">Reference proteome</keyword>